<evidence type="ECO:0000256" key="2">
    <source>
        <dbReference type="PROSITE-ProRule" id="PRU00117"/>
    </source>
</evidence>
<dbReference type="EMBL" id="JALJOS010000004">
    <property type="protein sequence ID" value="KAK9840181.1"/>
    <property type="molecule type" value="Genomic_DNA"/>
</dbReference>
<keyword evidence="2" id="KW-0694">RNA-binding</keyword>
<reference evidence="4 5" key="1">
    <citation type="journal article" date="2024" name="Nat. Commun.">
        <title>Phylogenomics reveals the evolutionary origins of lichenization in chlorophyte algae.</title>
        <authorList>
            <person name="Puginier C."/>
            <person name="Libourel C."/>
            <person name="Otte J."/>
            <person name="Skaloud P."/>
            <person name="Haon M."/>
            <person name="Grisel S."/>
            <person name="Petersen M."/>
            <person name="Berrin J.G."/>
            <person name="Delaux P.M."/>
            <person name="Dal Grande F."/>
            <person name="Keller J."/>
        </authorList>
    </citation>
    <scope>NUCLEOTIDE SEQUENCE [LARGE SCALE GENOMIC DNA]</scope>
    <source>
        <strain evidence="4 5">SAG 2145</strain>
    </source>
</reference>
<dbReference type="Pfam" id="PF00013">
    <property type="entry name" value="KH_1"/>
    <property type="match status" value="2"/>
</dbReference>
<dbReference type="GO" id="GO:0003723">
    <property type="term" value="F:RNA binding"/>
    <property type="evidence" value="ECO:0007669"/>
    <property type="project" value="UniProtKB-UniRule"/>
</dbReference>
<keyword evidence="5" id="KW-1185">Reference proteome</keyword>
<proteinExistence type="predicted"/>
<dbReference type="PROSITE" id="PS50084">
    <property type="entry name" value="KH_TYPE_1"/>
    <property type="match status" value="2"/>
</dbReference>
<accession>A0AAW1S2E9</accession>
<name>A0AAW1S2E9_9CHLO</name>
<dbReference type="Proteomes" id="UP001438707">
    <property type="component" value="Unassembled WGS sequence"/>
</dbReference>
<evidence type="ECO:0000313" key="4">
    <source>
        <dbReference type="EMBL" id="KAK9840181.1"/>
    </source>
</evidence>
<organism evidence="4 5">
    <name type="scientific">Apatococcus lobatus</name>
    <dbReference type="NCBI Taxonomy" id="904363"/>
    <lineage>
        <taxon>Eukaryota</taxon>
        <taxon>Viridiplantae</taxon>
        <taxon>Chlorophyta</taxon>
        <taxon>core chlorophytes</taxon>
        <taxon>Trebouxiophyceae</taxon>
        <taxon>Chlorellales</taxon>
        <taxon>Chlorellaceae</taxon>
        <taxon>Apatococcus</taxon>
    </lineage>
</organism>
<evidence type="ECO:0000256" key="1">
    <source>
        <dbReference type="ARBA" id="ARBA00022737"/>
    </source>
</evidence>
<dbReference type="InterPro" id="IPR036612">
    <property type="entry name" value="KH_dom_type_1_sf"/>
</dbReference>
<gene>
    <name evidence="4" type="ORF">WJX74_004855</name>
</gene>
<dbReference type="SMART" id="SM00322">
    <property type="entry name" value="KH"/>
    <property type="match status" value="2"/>
</dbReference>
<dbReference type="SUPFAM" id="SSF54791">
    <property type="entry name" value="Eukaryotic type KH-domain (KH-domain type I)"/>
    <property type="match status" value="2"/>
</dbReference>
<dbReference type="PANTHER" id="PTHR10288">
    <property type="entry name" value="KH DOMAIN CONTAINING RNA BINDING PROTEIN"/>
    <property type="match status" value="1"/>
</dbReference>
<dbReference type="AlphaFoldDB" id="A0AAW1S2E9"/>
<dbReference type="InterPro" id="IPR004088">
    <property type="entry name" value="KH_dom_type_1"/>
</dbReference>
<evidence type="ECO:0000259" key="3">
    <source>
        <dbReference type="SMART" id="SM00322"/>
    </source>
</evidence>
<feature type="domain" description="K Homology" evidence="3">
    <location>
        <begin position="39"/>
        <end position="117"/>
    </location>
</feature>
<dbReference type="InterPro" id="IPR004087">
    <property type="entry name" value="KH_dom"/>
</dbReference>
<comment type="caution">
    <text evidence="4">The sequence shown here is derived from an EMBL/GenBank/DDBJ whole genome shotgun (WGS) entry which is preliminary data.</text>
</comment>
<evidence type="ECO:0000313" key="5">
    <source>
        <dbReference type="Proteomes" id="UP001438707"/>
    </source>
</evidence>
<protein>
    <recommendedName>
        <fullName evidence="3">K Homology domain-containing protein</fullName>
    </recommendedName>
</protein>
<dbReference type="Gene3D" id="3.30.310.210">
    <property type="match status" value="1"/>
</dbReference>
<dbReference type="Gene3D" id="3.30.1370.10">
    <property type="entry name" value="K Homology domain, type 1"/>
    <property type="match status" value="1"/>
</dbReference>
<keyword evidence="1" id="KW-0677">Repeat</keyword>
<sequence length="261" mass="28385">MDRVMLVAGTIRQVSSALYLMLEKRRMELESMGIERGNKDVQLRLLVPAALCGIVIGKQGATIRGFAEKSGARITLTAQNMQPPGVLERLVRIVGELDASGETGSLKALTLVANKMLESPNYSRVTRSSVSYGRPGMSEARQNTGTLCLSICCFFQGYDQDYRDRPDAVKYAGGAYPNDHRMVATVPVPDSRIGAMIGQKGEVISQLKSLCDVEIRISNREDFLPGTRNRKVTISGTAEAIGITQALIRQKLRAAPLALAL</sequence>
<feature type="domain" description="K Homology" evidence="3">
    <location>
        <begin position="180"/>
        <end position="253"/>
    </location>
</feature>